<keyword evidence="4" id="KW-1133">Transmembrane helix</keyword>
<sequence length="626" mass="68911">MNRSRLATGIVRLTAISTLLLGSLLAVLVAYRVGSFMEASEQQRIEKEIALIVARFDRFIDDRVTILRDHAEFSVLAHGVIQPDSMAGYVSDFMYGFQVLGRQYKETLVDPLGKTISTTQEHPSIHYKGADWLTTFIAGSQPTAKQPAHISLNAVAGNLYWRIALPVFSLDKPAGALITEIPFDELRQSKEWAAVWDGIALDILKNNVAVAQLGSRVTGDLIRVPWPKAGLEFSFVVDDRVVREEGAALITSLVVLIVLMSLIITGIAFFWSKKQLAEPISELSQGVKLLWSGKISRLKENHSWYETAQMARSINEMYDTLLKREKELKHSHDRLVEANDELQRSQKYLVQSEKMAGLGTMAAGVAHEINNPIGFVKSNLGSLQNYAGSLEAYVRDVDSAVAHSNEIAALKDQLNALKEQHDIDFLIEDIEPLLSESMEGIQRVSGIVAGLKDFARVDSGAFEAADINEGVRSTLKVVWNELKYHCTVHESYDQLPQVICNIGQLNQVFMNLIVNASQAIQGSGDIFISTQSEDSCVVIKVRDTGSGMDERTKKSLFNPFFTTKPAGKGTGLGLSISHGIVEKHGGVISVESQVGEGTTFTVRLPLKPPHVDVTEEQQHAEETTAG</sequence>
<dbReference type="Pfam" id="PF02518">
    <property type="entry name" value="HATPase_c"/>
    <property type="match status" value="1"/>
</dbReference>
<dbReference type="PRINTS" id="PR00344">
    <property type="entry name" value="BCTRLSENSOR"/>
</dbReference>
<evidence type="ECO:0000256" key="3">
    <source>
        <dbReference type="ARBA" id="ARBA00022553"/>
    </source>
</evidence>
<feature type="domain" description="Histidine kinase" evidence="5">
    <location>
        <begin position="364"/>
        <end position="608"/>
    </location>
</feature>
<dbReference type="EMBL" id="SACQ01000001">
    <property type="protein sequence ID" value="RVU32326.1"/>
    <property type="molecule type" value="Genomic_DNA"/>
</dbReference>
<evidence type="ECO:0000313" key="6">
    <source>
        <dbReference type="EMBL" id="RVU32326.1"/>
    </source>
</evidence>
<evidence type="ECO:0000256" key="1">
    <source>
        <dbReference type="ARBA" id="ARBA00000085"/>
    </source>
</evidence>
<dbReference type="Proteomes" id="UP000282818">
    <property type="component" value="Unassembled WGS sequence"/>
</dbReference>
<dbReference type="PANTHER" id="PTHR43065:SF50">
    <property type="entry name" value="HISTIDINE KINASE"/>
    <property type="match status" value="1"/>
</dbReference>
<dbReference type="SMART" id="SM00387">
    <property type="entry name" value="HATPase_c"/>
    <property type="match status" value="1"/>
</dbReference>
<protein>
    <recommendedName>
        <fullName evidence="2">histidine kinase</fullName>
        <ecNumber evidence="2">2.7.13.3</ecNumber>
    </recommendedName>
</protein>
<dbReference type="PROSITE" id="PS50109">
    <property type="entry name" value="HIS_KIN"/>
    <property type="match status" value="1"/>
</dbReference>
<dbReference type="AlphaFoldDB" id="A0A437QCS7"/>
<feature type="transmembrane region" description="Helical" evidence="4">
    <location>
        <begin position="247"/>
        <end position="271"/>
    </location>
</feature>
<dbReference type="SUPFAM" id="SSF47384">
    <property type="entry name" value="Homodimeric domain of signal transducing histidine kinase"/>
    <property type="match status" value="1"/>
</dbReference>
<name>A0A437QCS7_9GAMM</name>
<evidence type="ECO:0000313" key="7">
    <source>
        <dbReference type="Proteomes" id="UP000282818"/>
    </source>
</evidence>
<dbReference type="GO" id="GO:0000155">
    <property type="term" value="F:phosphorelay sensor kinase activity"/>
    <property type="evidence" value="ECO:0007669"/>
    <property type="project" value="InterPro"/>
</dbReference>
<keyword evidence="4" id="KW-0812">Transmembrane</keyword>
<reference evidence="6 7" key="1">
    <citation type="submission" date="2019-01" db="EMBL/GenBank/DDBJ databases">
        <authorList>
            <person name="Chen W.-M."/>
        </authorList>
    </citation>
    <scope>NUCLEOTIDE SEQUENCE [LARGE SCALE GENOMIC DNA]</scope>
    <source>
        <strain evidence="6 7">HPM-16</strain>
    </source>
</reference>
<evidence type="ECO:0000259" key="5">
    <source>
        <dbReference type="PROSITE" id="PS50109"/>
    </source>
</evidence>
<dbReference type="Gene3D" id="1.10.287.130">
    <property type="match status" value="1"/>
</dbReference>
<dbReference type="InterPro" id="IPR036097">
    <property type="entry name" value="HisK_dim/P_sf"/>
</dbReference>
<dbReference type="RefSeq" id="WP_127692495.1">
    <property type="nucleotide sequence ID" value="NZ_SACQ01000001.1"/>
</dbReference>
<proteinExistence type="predicted"/>
<dbReference type="InterPro" id="IPR036890">
    <property type="entry name" value="HATPase_C_sf"/>
</dbReference>
<keyword evidence="3" id="KW-0597">Phosphoprotein</keyword>
<comment type="caution">
    <text evidence="6">The sequence shown here is derived from an EMBL/GenBank/DDBJ whole genome shotgun (WGS) entry which is preliminary data.</text>
</comment>
<dbReference type="PANTHER" id="PTHR43065">
    <property type="entry name" value="SENSOR HISTIDINE KINASE"/>
    <property type="match status" value="1"/>
</dbReference>
<gene>
    <name evidence="6" type="ORF">EOE65_01350</name>
</gene>
<dbReference type="Gene3D" id="6.10.340.10">
    <property type="match status" value="1"/>
</dbReference>
<comment type="catalytic activity">
    <reaction evidence="1">
        <text>ATP + protein L-histidine = ADP + protein N-phospho-L-histidine.</text>
        <dbReference type="EC" id="2.7.13.3"/>
    </reaction>
</comment>
<organism evidence="6 7">
    <name type="scientific">Neptunomonas marina</name>
    <dbReference type="NCBI Taxonomy" id="1815562"/>
    <lineage>
        <taxon>Bacteria</taxon>
        <taxon>Pseudomonadati</taxon>
        <taxon>Pseudomonadota</taxon>
        <taxon>Gammaproteobacteria</taxon>
        <taxon>Oceanospirillales</taxon>
        <taxon>Oceanospirillaceae</taxon>
        <taxon>Neptunomonas</taxon>
    </lineage>
</organism>
<accession>A0A437QCS7</accession>
<evidence type="ECO:0000256" key="4">
    <source>
        <dbReference type="SAM" id="Phobius"/>
    </source>
</evidence>
<dbReference type="CDD" id="cd00082">
    <property type="entry name" value="HisKA"/>
    <property type="match status" value="1"/>
</dbReference>
<keyword evidence="6" id="KW-0418">Kinase</keyword>
<dbReference type="SUPFAM" id="SSF55874">
    <property type="entry name" value="ATPase domain of HSP90 chaperone/DNA topoisomerase II/histidine kinase"/>
    <property type="match status" value="1"/>
</dbReference>
<dbReference type="InterPro" id="IPR005467">
    <property type="entry name" value="His_kinase_dom"/>
</dbReference>
<keyword evidence="6" id="KW-0808">Transferase</keyword>
<dbReference type="EC" id="2.7.13.3" evidence="2"/>
<keyword evidence="4" id="KW-0472">Membrane</keyword>
<keyword evidence="7" id="KW-1185">Reference proteome</keyword>
<dbReference type="InterPro" id="IPR003594">
    <property type="entry name" value="HATPase_dom"/>
</dbReference>
<dbReference type="InterPro" id="IPR004358">
    <property type="entry name" value="Sig_transdc_His_kin-like_C"/>
</dbReference>
<evidence type="ECO:0000256" key="2">
    <source>
        <dbReference type="ARBA" id="ARBA00012438"/>
    </source>
</evidence>
<dbReference type="InterPro" id="IPR003661">
    <property type="entry name" value="HisK_dim/P_dom"/>
</dbReference>
<dbReference type="Gene3D" id="3.30.565.10">
    <property type="entry name" value="Histidine kinase-like ATPase, C-terminal domain"/>
    <property type="match status" value="1"/>
</dbReference>